<protein>
    <recommendedName>
        <fullName evidence="6">DNA methyltransferase</fullName>
    </recommendedName>
</protein>
<dbReference type="SUPFAM" id="SSF53335">
    <property type="entry name" value="S-adenosyl-L-methionine-dependent methyltransferases"/>
    <property type="match status" value="1"/>
</dbReference>
<name>A0A7X5QB03_9GAMM</name>
<evidence type="ECO:0008006" key="6">
    <source>
        <dbReference type="Google" id="ProtNLM"/>
    </source>
</evidence>
<accession>A0A7X5QB03</accession>
<proteinExistence type="predicted"/>
<dbReference type="RefSeq" id="WP_166301536.1">
    <property type="nucleotide sequence ID" value="NZ_CAWPIB010000001.1"/>
</dbReference>
<dbReference type="Gene3D" id="3.40.50.150">
    <property type="entry name" value="Vaccinia Virus protein VP39"/>
    <property type="match status" value="1"/>
</dbReference>
<evidence type="ECO:0000256" key="1">
    <source>
        <dbReference type="ARBA" id="ARBA00022603"/>
    </source>
</evidence>
<keyword evidence="5" id="KW-1185">Reference proteome</keyword>
<dbReference type="EMBL" id="PUJW01000001">
    <property type="protein sequence ID" value="NHB90954.1"/>
    <property type="molecule type" value="Genomic_DNA"/>
</dbReference>
<keyword evidence="3" id="KW-0949">S-adenosyl-L-methionine</keyword>
<dbReference type="InterPro" id="IPR029063">
    <property type="entry name" value="SAM-dependent_MTases_sf"/>
</dbReference>
<dbReference type="GO" id="GO:0032259">
    <property type="term" value="P:methylation"/>
    <property type="evidence" value="ECO:0007669"/>
    <property type="project" value="UniProtKB-KW"/>
</dbReference>
<dbReference type="GO" id="GO:0009007">
    <property type="term" value="F:site-specific DNA-methyltransferase (adenine-specific) activity"/>
    <property type="evidence" value="ECO:0007669"/>
    <property type="project" value="UniProtKB-EC"/>
</dbReference>
<dbReference type="AlphaFoldDB" id="A0A7X5QB03"/>
<evidence type="ECO:0000256" key="3">
    <source>
        <dbReference type="ARBA" id="ARBA00022691"/>
    </source>
</evidence>
<dbReference type="Proteomes" id="UP000591844">
    <property type="component" value="Unassembled WGS sequence"/>
</dbReference>
<sequence>MTQQDNSNKYKPVFSKANMPLTMQYLGGKSRIVDNIFDSIKQSFPEVNTFVDLFSGSGVVAYQASHLGYRVIANDIQPYSACILRSLLKKTSDNMRPLILRLEKITNSELFSKNREEYLQDFLVEDDFFNKAFEENFNWKEYEYFCNNTVLIDGTRAEANRLSKEKPWTLFLAYYRNTYFGVRQCAELDFLKELSFELSENIRDQLDACIISVMTDCVSSTTHLAQYLKPSSEKSAYNLLKKRKKSLINETIKRLNSISSKPFIQDADVYNLDFRQALKILPQYKDMIIYADPPYFKEHYSRYYHVLDTYIIYDYPELTFNKVLGKTTVGRYREGRLVSPFGKRSTAKSAFEVLLKQSISKRAKLVISYACSSIVDLSFFKELSETYKIPLIIDEFNLVHTGQGQSRHKSVTEYLLKFDIK</sequence>
<dbReference type="InterPro" id="IPR012327">
    <property type="entry name" value="MeTrfase_D12"/>
</dbReference>
<reference evidence="4 5" key="1">
    <citation type="submission" date="2018-02" db="EMBL/GenBank/DDBJ databases">
        <authorList>
            <person name="Machado R.A."/>
        </authorList>
    </citation>
    <scope>NUCLEOTIDE SEQUENCE [LARGE SCALE GENOMIC DNA]</scope>
    <source>
        <strain evidence="4 5">DSM 19724</strain>
    </source>
</reference>
<evidence type="ECO:0000313" key="5">
    <source>
        <dbReference type="Proteomes" id="UP000591844"/>
    </source>
</evidence>
<dbReference type="Pfam" id="PF02086">
    <property type="entry name" value="MethyltransfD12"/>
    <property type="match status" value="1"/>
</dbReference>
<keyword evidence="2" id="KW-0808">Transferase</keyword>
<evidence type="ECO:0000313" key="4">
    <source>
        <dbReference type="EMBL" id="NHB90954.1"/>
    </source>
</evidence>
<keyword evidence="1" id="KW-0489">Methyltransferase</keyword>
<evidence type="ECO:0000256" key="2">
    <source>
        <dbReference type="ARBA" id="ARBA00022679"/>
    </source>
</evidence>
<dbReference type="PRINTS" id="PR00505">
    <property type="entry name" value="D12N6MTFRASE"/>
</dbReference>
<comment type="caution">
    <text evidence="4">The sequence shown here is derived from an EMBL/GenBank/DDBJ whole genome shotgun (WGS) entry which is preliminary data.</text>
</comment>
<organism evidence="4 5">
    <name type="scientific">Photorhabdus cinerea</name>
    <dbReference type="NCBI Taxonomy" id="471575"/>
    <lineage>
        <taxon>Bacteria</taxon>
        <taxon>Pseudomonadati</taxon>
        <taxon>Pseudomonadota</taxon>
        <taxon>Gammaproteobacteria</taxon>
        <taxon>Enterobacterales</taxon>
        <taxon>Morganellaceae</taxon>
        <taxon>Photorhabdus</taxon>
    </lineage>
</organism>
<dbReference type="GO" id="GO:0009307">
    <property type="term" value="P:DNA restriction-modification system"/>
    <property type="evidence" value="ECO:0007669"/>
    <property type="project" value="InterPro"/>
</dbReference>
<gene>
    <name evidence="4" type="ORF">C5469_01960</name>
</gene>